<comment type="caution">
    <text evidence="1">The sequence shown here is derived from an EMBL/GenBank/DDBJ whole genome shotgun (WGS) entry which is preliminary data.</text>
</comment>
<keyword evidence="2" id="KW-1185">Reference proteome</keyword>
<dbReference type="Proteomes" id="UP000324222">
    <property type="component" value="Unassembled WGS sequence"/>
</dbReference>
<dbReference type="AlphaFoldDB" id="A0A5B7GT86"/>
<name>A0A5B7GT86_PORTR</name>
<organism evidence="1 2">
    <name type="scientific">Portunus trituberculatus</name>
    <name type="common">Swimming crab</name>
    <name type="synonym">Neptunus trituberculatus</name>
    <dbReference type="NCBI Taxonomy" id="210409"/>
    <lineage>
        <taxon>Eukaryota</taxon>
        <taxon>Metazoa</taxon>
        <taxon>Ecdysozoa</taxon>
        <taxon>Arthropoda</taxon>
        <taxon>Crustacea</taxon>
        <taxon>Multicrustacea</taxon>
        <taxon>Malacostraca</taxon>
        <taxon>Eumalacostraca</taxon>
        <taxon>Eucarida</taxon>
        <taxon>Decapoda</taxon>
        <taxon>Pleocyemata</taxon>
        <taxon>Brachyura</taxon>
        <taxon>Eubrachyura</taxon>
        <taxon>Portunoidea</taxon>
        <taxon>Portunidae</taxon>
        <taxon>Portuninae</taxon>
        <taxon>Portunus</taxon>
    </lineage>
</organism>
<evidence type="ECO:0000313" key="2">
    <source>
        <dbReference type="Proteomes" id="UP000324222"/>
    </source>
</evidence>
<protein>
    <submittedName>
        <fullName evidence="1">Uncharacterized protein</fullName>
    </submittedName>
</protein>
<reference evidence="1 2" key="1">
    <citation type="submission" date="2019-05" db="EMBL/GenBank/DDBJ databases">
        <title>Another draft genome of Portunus trituberculatus and its Hox gene families provides insights of decapod evolution.</title>
        <authorList>
            <person name="Jeong J.-H."/>
            <person name="Song I."/>
            <person name="Kim S."/>
            <person name="Choi T."/>
            <person name="Kim D."/>
            <person name="Ryu S."/>
            <person name="Kim W."/>
        </authorList>
    </citation>
    <scope>NUCLEOTIDE SEQUENCE [LARGE SCALE GENOMIC DNA]</scope>
    <source>
        <tissue evidence="1">Muscle</tissue>
    </source>
</reference>
<evidence type="ECO:0000313" key="1">
    <source>
        <dbReference type="EMBL" id="MPC60407.1"/>
    </source>
</evidence>
<proteinExistence type="predicted"/>
<dbReference type="EMBL" id="VSRR010017493">
    <property type="protein sequence ID" value="MPC60407.1"/>
    <property type="molecule type" value="Genomic_DNA"/>
</dbReference>
<sequence length="24" mass="2739">MKILRVIIEAVLLRKSSSVLLLED</sequence>
<gene>
    <name evidence="1" type="ORF">E2C01_054451</name>
</gene>
<accession>A0A5B7GT86</accession>